<reference evidence="9 10" key="1">
    <citation type="submission" date="2020-03" db="EMBL/GenBank/DDBJ databases">
        <title>Roseomonas selenitidurans sp. nov. isolated from urban soil.</title>
        <authorList>
            <person name="Liu H."/>
        </authorList>
    </citation>
    <scope>NUCLEOTIDE SEQUENCE [LARGE SCALE GENOMIC DNA]</scope>
    <source>
        <strain evidence="9 10">BU-1</strain>
    </source>
</reference>
<organism evidence="9 10">
    <name type="scientific">Falsiroseomonas selenitidurans</name>
    <dbReference type="NCBI Taxonomy" id="2716335"/>
    <lineage>
        <taxon>Bacteria</taxon>
        <taxon>Pseudomonadati</taxon>
        <taxon>Pseudomonadota</taxon>
        <taxon>Alphaproteobacteria</taxon>
        <taxon>Acetobacterales</taxon>
        <taxon>Roseomonadaceae</taxon>
        <taxon>Falsiroseomonas</taxon>
    </lineage>
</organism>
<evidence type="ECO:0000256" key="3">
    <source>
        <dbReference type="ARBA" id="ARBA00022448"/>
    </source>
</evidence>
<dbReference type="PANTHER" id="PTHR42953">
    <property type="entry name" value="HIGH-AFFINITY ZINC UPTAKE SYSTEM PROTEIN ZNUA-RELATED"/>
    <property type="match status" value="1"/>
</dbReference>
<feature type="chain" id="PRO_5046915073" evidence="8">
    <location>
        <begin position="20"/>
        <end position="319"/>
    </location>
</feature>
<dbReference type="SUPFAM" id="SSF53807">
    <property type="entry name" value="Helical backbone' metal receptor"/>
    <property type="match status" value="1"/>
</dbReference>
<keyword evidence="5 8" id="KW-0732">Signal</keyword>
<keyword evidence="10" id="KW-1185">Reference proteome</keyword>
<feature type="compositionally biased region" description="Basic and acidic residues" evidence="7">
    <location>
        <begin position="117"/>
        <end position="129"/>
    </location>
</feature>
<dbReference type="EMBL" id="JAAVNE010000031">
    <property type="protein sequence ID" value="NKC32766.1"/>
    <property type="molecule type" value="Genomic_DNA"/>
</dbReference>
<dbReference type="InterPro" id="IPR006128">
    <property type="entry name" value="Lipoprotein_PsaA-like"/>
</dbReference>
<comment type="similarity">
    <text evidence="2 6">Belongs to the bacterial solute-binding protein 9 family.</text>
</comment>
<dbReference type="InterPro" id="IPR006129">
    <property type="entry name" value="AdhesinB"/>
</dbReference>
<evidence type="ECO:0000256" key="4">
    <source>
        <dbReference type="ARBA" id="ARBA00022723"/>
    </source>
</evidence>
<dbReference type="Proteomes" id="UP000787635">
    <property type="component" value="Unassembled WGS sequence"/>
</dbReference>
<feature type="signal peptide" evidence="8">
    <location>
        <begin position="1"/>
        <end position="19"/>
    </location>
</feature>
<dbReference type="Gene3D" id="3.40.50.1980">
    <property type="entry name" value="Nitrogenase molybdenum iron protein domain"/>
    <property type="match status" value="2"/>
</dbReference>
<comment type="subcellular location">
    <subcellularLocation>
        <location evidence="1">Cell envelope</location>
    </subcellularLocation>
</comment>
<protein>
    <submittedName>
        <fullName evidence="9">Zinc ABC transporter solute-binding protein</fullName>
    </submittedName>
</protein>
<gene>
    <name evidence="9" type="ORF">HEQ75_18015</name>
</gene>
<evidence type="ECO:0000256" key="1">
    <source>
        <dbReference type="ARBA" id="ARBA00004196"/>
    </source>
</evidence>
<accession>A0ABX1E750</accession>
<dbReference type="PRINTS" id="PR00691">
    <property type="entry name" value="ADHESINB"/>
</dbReference>
<dbReference type="RefSeq" id="WP_168033233.1">
    <property type="nucleotide sequence ID" value="NZ_JAAVNE010000031.1"/>
</dbReference>
<evidence type="ECO:0000256" key="2">
    <source>
        <dbReference type="ARBA" id="ARBA00011028"/>
    </source>
</evidence>
<comment type="caution">
    <text evidence="9">The sequence shown here is derived from an EMBL/GenBank/DDBJ whole genome shotgun (WGS) entry which is preliminary data.</text>
</comment>
<evidence type="ECO:0000256" key="6">
    <source>
        <dbReference type="RuleBase" id="RU003512"/>
    </source>
</evidence>
<feature type="region of interest" description="Disordered" evidence="7">
    <location>
        <begin position="117"/>
        <end position="139"/>
    </location>
</feature>
<dbReference type="PANTHER" id="PTHR42953:SF1">
    <property type="entry name" value="METAL-BINDING PROTEIN HI_0362-RELATED"/>
    <property type="match status" value="1"/>
</dbReference>
<dbReference type="InterPro" id="IPR050492">
    <property type="entry name" value="Bact_metal-bind_prot9"/>
</dbReference>
<keyword evidence="3 6" id="KW-0813">Transport</keyword>
<dbReference type="InterPro" id="IPR006127">
    <property type="entry name" value="ZnuA-like"/>
</dbReference>
<evidence type="ECO:0000313" key="10">
    <source>
        <dbReference type="Proteomes" id="UP000787635"/>
    </source>
</evidence>
<keyword evidence="4" id="KW-0479">Metal-binding</keyword>
<evidence type="ECO:0000313" key="9">
    <source>
        <dbReference type="EMBL" id="NKC32766.1"/>
    </source>
</evidence>
<evidence type="ECO:0000256" key="5">
    <source>
        <dbReference type="ARBA" id="ARBA00022729"/>
    </source>
</evidence>
<name>A0ABX1E750_9PROT</name>
<proteinExistence type="inferred from homology"/>
<dbReference type="Pfam" id="PF01297">
    <property type="entry name" value="ZnuA"/>
    <property type="match status" value="1"/>
</dbReference>
<evidence type="ECO:0000256" key="8">
    <source>
        <dbReference type="SAM" id="SignalP"/>
    </source>
</evidence>
<evidence type="ECO:0000256" key="7">
    <source>
        <dbReference type="SAM" id="MobiDB-lite"/>
    </source>
</evidence>
<dbReference type="PRINTS" id="PR00690">
    <property type="entry name" value="ADHESNFAMILY"/>
</dbReference>
<sequence length="319" mass="33273">MLRRSLLALPALLPSLARAQTAQPPLVVASFSILGDLVAQVAGDLVRLRVIAGPDVDAHGFAPRPSDAQALRGAALVVRNGLGFDAWIDRMLRAAGHRGAVLTATDGIAPLTMEDAHGHGHAHAHDHGGAGRRRGHAVGPRQVPDPHAWQDLRHGAQYLRTIAAALSAAIPAHAGAFAARAEAATTRLAALDGWVRAQIATVPEARRKVVTSHDAFGYFAAAYGVTFLAPQGVSTEAEPSAADVAVLIRQIRAEGLTAVFLENMANPATLTRLAEEAGVTVRGRLYADALSAPGGPAPSYEAMFRHNVGLLVPAMRGQA</sequence>